<evidence type="ECO:0000313" key="2">
    <source>
        <dbReference type="Proteomes" id="UP001432360"/>
    </source>
</evidence>
<proteinExistence type="predicted"/>
<gene>
    <name evidence="1" type="ORF">RB548_26805</name>
</gene>
<accession>A0ABZ2BMZ8</accession>
<reference evidence="1" key="1">
    <citation type="submission" date="2023-08" db="EMBL/GenBank/DDBJ databases">
        <title>Complete genome sequence of Sinorhizobium chiapanecum ITTG S70 isolated from Acaciella angustissima nodules in Chiapas-Mexico.</title>
        <authorList>
            <person name="Rincon-Rosales R."/>
            <person name="Rogel M.A."/>
            <person name="Rincon-Medina C.I."/>
            <person name="Guerrero G."/>
            <person name="Manzano-Gomez L.A."/>
            <person name="Lopez-Lopez A."/>
            <person name="Rincon Molina F.A."/>
            <person name="Martinez-Romero E."/>
        </authorList>
    </citation>
    <scope>NUCLEOTIDE SEQUENCE</scope>
    <source>
        <strain evidence="1">ITTG S70</strain>
        <plasmid evidence="1">pSchITTGS70d</plasmid>
    </source>
</reference>
<keyword evidence="1" id="KW-0614">Plasmid</keyword>
<name>A0ABZ2BMZ8_9HYPH</name>
<evidence type="ECO:0008006" key="3">
    <source>
        <dbReference type="Google" id="ProtNLM"/>
    </source>
</evidence>
<dbReference type="RefSeq" id="WP_331376788.1">
    <property type="nucleotide sequence ID" value="NZ_CP133152.1"/>
</dbReference>
<protein>
    <recommendedName>
        <fullName evidence="3">Phage ABA sandwich domain-containing protein</fullName>
    </recommendedName>
</protein>
<dbReference type="Proteomes" id="UP001432360">
    <property type="component" value="Plasmid pSchITTGS70d"/>
</dbReference>
<sequence length="120" mass="12894">MQLLQTATNPARSLDVAIGTAIGWRKSVKKIPDTTGQMKDVAVWIVPNSDDAGKMPFYTSNLKHAVELAEQIAPNNVGGCSWSDGLGTARIDDGPYFQACNPQIALCLAALHCLKINQEP</sequence>
<dbReference type="EMBL" id="CP133152">
    <property type="protein sequence ID" value="WVT07780.1"/>
    <property type="molecule type" value="Genomic_DNA"/>
</dbReference>
<organism evidence="1 2">
    <name type="scientific">Sinorhizobium chiapasense</name>
    <dbReference type="NCBI Taxonomy" id="501572"/>
    <lineage>
        <taxon>Bacteria</taxon>
        <taxon>Pseudomonadati</taxon>
        <taxon>Pseudomonadota</taxon>
        <taxon>Alphaproteobacteria</taxon>
        <taxon>Hyphomicrobiales</taxon>
        <taxon>Rhizobiaceae</taxon>
        <taxon>Sinorhizobium/Ensifer group</taxon>
        <taxon>Sinorhizobium</taxon>
    </lineage>
</organism>
<keyword evidence="2" id="KW-1185">Reference proteome</keyword>
<evidence type="ECO:0000313" key="1">
    <source>
        <dbReference type="EMBL" id="WVT07780.1"/>
    </source>
</evidence>
<geneLocation type="plasmid" evidence="1 2">
    <name>pSchITTGS70d</name>
</geneLocation>